<evidence type="ECO:0000259" key="8">
    <source>
        <dbReference type="PROSITE" id="PS50217"/>
    </source>
</evidence>
<feature type="domain" description="BZIP" evidence="8">
    <location>
        <begin position="115"/>
        <end position="178"/>
    </location>
</feature>
<evidence type="ECO:0000256" key="3">
    <source>
        <dbReference type="ARBA" id="ARBA00023125"/>
    </source>
</evidence>
<name>A0ABM0KAQ9_APLCA</name>
<dbReference type="PANTHER" id="PTHR23351:SF24">
    <property type="entry name" value="ACTIVATING TRANSCRIPTION FACTOR 3-RELATED"/>
    <property type="match status" value="1"/>
</dbReference>
<keyword evidence="5" id="KW-0539">Nucleus</keyword>
<evidence type="ECO:0000256" key="4">
    <source>
        <dbReference type="ARBA" id="ARBA00023163"/>
    </source>
</evidence>
<keyword evidence="3" id="KW-0238">DNA-binding</keyword>
<feature type="compositionally biased region" description="Polar residues" evidence="7">
    <location>
        <begin position="269"/>
        <end position="285"/>
    </location>
</feature>
<proteinExistence type="predicted"/>
<feature type="region of interest" description="Disordered" evidence="7">
    <location>
        <begin position="258"/>
        <end position="301"/>
    </location>
</feature>
<evidence type="ECO:0000313" key="10">
    <source>
        <dbReference type="RefSeq" id="XP_005113037.1"/>
    </source>
</evidence>
<dbReference type="Proteomes" id="UP000694888">
    <property type="component" value="Unplaced"/>
</dbReference>
<organism evidence="9 10">
    <name type="scientific">Aplysia californica</name>
    <name type="common">California sea hare</name>
    <dbReference type="NCBI Taxonomy" id="6500"/>
    <lineage>
        <taxon>Eukaryota</taxon>
        <taxon>Metazoa</taxon>
        <taxon>Spiralia</taxon>
        <taxon>Lophotrochozoa</taxon>
        <taxon>Mollusca</taxon>
        <taxon>Gastropoda</taxon>
        <taxon>Heterobranchia</taxon>
        <taxon>Euthyneura</taxon>
        <taxon>Tectipleura</taxon>
        <taxon>Aplysiida</taxon>
        <taxon>Aplysioidea</taxon>
        <taxon>Aplysiidae</taxon>
        <taxon>Aplysia</taxon>
    </lineage>
</organism>
<dbReference type="Gene3D" id="1.20.5.170">
    <property type="match status" value="1"/>
</dbReference>
<sequence length="575" mass="61706">MSTSVTTHSSSVHVSVMGPLTSQPAVDKSVSSAPSPTSSPLSVSGMSGLLNSRNLVQDEKLVVATLATLDSGSPSHLIKQDLKLIIQSRRKAEGKAELQVEFKKPVKEELTTEELKKRARRRELNRLAARRSREKGQKRKDKLVEEIRHLQSQNSELVTALGSLTDQRNRIIETLRQHMKQCSDYRATQNAAVGLSHRVLEMLGFPTPSSLSAAPLLTTPPVRVKEEVLSYPPPSPLLVGLPASVKLEDTSPLMSPSLYGGSAAPAHTGSFTTSAPNSPRATPSSLDHHHHHHHHHHPVHLPLAAKLALSARRSSTQGLETSSAFTSADSSPFVSAVSSPLLSIDTMSQSSESSAQVSAESSPMPAVLAEEDVGVVYKHKLMKHRRERSDFTKPSTPATAVSSTRPNRAFLERSFSFPSSSSETRTCTSVTTPGLDVTEIIPSDSGGLHGVSNPRILSHSPAAVLDSGTIVNASEAPLDLRRKRSNMSHDSGKNLRSLPSDMFGSSSSSTPPGRCLERRWSVDEQHTSCPPRPVNMSHGLEGEGPLTLSQSSTSSSTSESSVASKYSKLTVDSCS</sequence>
<dbReference type="PANTHER" id="PTHR23351">
    <property type="entry name" value="FOS TRANSCRIPTION FACTOR-RELATED"/>
    <property type="match status" value="1"/>
</dbReference>
<evidence type="ECO:0000256" key="6">
    <source>
        <dbReference type="SAM" id="Coils"/>
    </source>
</evidence>
<dbReference type="PROSITE" id="PS50217">
    <property type="entry name" value="BZIP"/>
    <property type="match status" value="1"/>
</dbReference>
<dbReference type="InterPro" id="IPR000837">
    <property type="entry name" value="AP-1"/>
</dbReference>
<dbReference type="InterPro" id="IPR046347">
    <property type="entry name" value="bZIP_sf"/>
</dbReference>
<evidence type="ECO:0000313" key="9">
    <source>
        <dbReference type="Proteomes" id="UP000694888"/>
    </source>
</evidence>
<keyword evidence="9" id="KW-1185">Reference proteome</keyword>
<feature type="coiled-coil region" evidence="6">
    <location>
        <begin position="133"/>
        <end position="160"/>
    </location>
</feature>
<dbReference type="GeneID" id="101858835"/>
<reference evidence="10" key="1">
    <citation type="submission" date="2025-08" db="UniProtKB">
        <authorList>
            <consortium name="RefSeq"/>
        </authorList>
    </citation>
    <scope>IDENTIFICATION</scope>
</reference>
<gene>
    <name evidence="10" type="primary">LOC101858835</name>
</gene>
<keyword evidence="4" id="KW-0804">Transcription</keyword>
<keyword evidence="2" id="KW-0805">Transcription regulation</keyword>
<evidence type="ECO:0000256" key="2">
    <source>
        <dbReference type="ARBA" id="ARBA00023015"/>
    </source>
</evidence>
<evidence type="ECO:0000256" key="5">
    <source>
        <dbReference type="ARBA" id="ARBA00023242"/>
    </source>
</evidence>
<comment type="subcellular location">
    <subcellularLocation>
        <location evidence="1">Nucleus</location>
    </subcellularLocation>
</comment>
<dbReference type="Pfam" id="PF07716">
    <property type="entry name" value="bZIP_2"/>
    <property type="match status" value="1"/>
</dbReference>
<feature type="compositionally biased region" description="Low complexity" evidence="7">
    <location>
        <begin position="29"/>
        <end position="45"/>
    </location>
</feature>
<keyword evidence="6" id="KW-0175">Coiled coil</keyword>
<evidence type="ECO:0000256" key="1">
    <source>
        <dbReference type="ARBA" id="ARBA00004123"/>
    </source>
</evidence>
<feature type="compositionally biased region" description="Basic residues" evidence="7">
    <location>
        <begin position="288"/>
        <end position="299"/>
    </location>
</feature>
<dbReference type="RefSeq" id="XP_005113037.1">
    <property type="nucleotide sequence ID" value="XM_005112980.3"/>
</dbReference>
<dbReference type="SUPFAM" id="SSF57959">
    <property type="entry name" value="Leucine zipper domain"/>
    <property type="match status" value="1"/>
</dbReference>
<feature type="compositionally biased region" description="Basic and acidic residues" evidence="7">
    <location>
        <begin position="515"/>
        <end position="526"/>
    </location>
</feature>
<protein>
    <submittedName>
        <fullName evidence="10">Endochitinase A1 isoform X1</fullName>
    </submittedName>
</protein>
<feature type="region of interest" description="Disordered" evidence="7">
    <location>
        <begin position="23"/>
        <end position="45"/>
    </location>
</feature>
<evidence type="ECO:0000256" key="7">
    <source>
        <dbReference type="SAM" id="MobiDB-lite"/>
    </source>
</evidence>
<feature type="region of interest" description="Disordered" evidence="7">
    <location>
        <begin position="481"/>
        <end position="575"/>
    </location>
</feature>
<dbReference type="InterPro" id="IPR004827">
    <property type="entry name" value="bZIP"/>
</dbReference>
<feature type="compositionally biased region" description="Low complexity" evidence="7">
    <location>
        <begin position="547"/>
        <end position="567"/>
    </location>
</feature>
<dbReference type="SMART" id="SM00338">
    <property type="entry name" value="BRLZ"/>
    <property type="match status" value="1"/>
</dbReference>
<dbReference type="InterPro" id="IPR045314">
    <property type="entry name" value="bZIP_plant_GBF1"/>
</dbReference>
<dbReference type="CDD" id="cd14702">
    <property type="entry name" value="bZIP_plant_GBF1"/>
    <property type="match status" value="1"/>
</dbReference>
<accession>A0ABM0KAQ9</accession>